<organism evidence="1 2">
    <name type="scientific">Melia azedarach</name>
    <name type="common">Chinaberry tree</name>
    <dbReference type="NCBI Taxonomy" id="155640"/>
    <lineage>
        <taxon>Eukaryota</taxon>
        <taxon>Viridiplantae</taxon>
        <taxon>Streptophyta</taxon>
        <taxon>Embryophyta</taxon>
        <taxon>Tracheophyta</taxon>
        <taxon>Spermatophyta</taxon>
        <taxon>Magnoliopsida</taxon>
        <taxon>eudicotyledons</taxon>
        <taxon>Gunneridae</taxon>
        <taxon>Pentapetalae</taxon>
        <taxon>rosids</taxon>
        <taxon>malvids</taxon>
        <taxon>Sapindales</taxon>
        <taxon>Meliaceae</taxon>
        <taxon>Melia</taxon>
    </lineage>
</organism>
<evidence type="ECO:0000313" key="1">
    <source>
        <dbReference type="EMBL" id="KAJ4710092.1"/>
    </source>
</evidence>
<name>A0ACC1XFA7_MELAZ</name>
<keyword evidence="2" id="KW-1185">Reference proteome</keyword>
<proteinExistence type="predicted"/>
<protein>
    <submittedName>
        <fullName evidence="1">Vinorine synthase-like</fullName>
    </submittedName>
</protein>
<reference evidence="1 2" key="1">
    <citation type="journal article" date="2023" name="Science">
        <title>Complex scaffold remodeling in plant triterpene biosynthesis.</title>
        <authorList>
            <person name="De La Pena R."/>
            <person name="Hodgson H."/>
            <person name="Liu J.C."/>
            <person name="Stephenson M.J."/>
            <person name="Martin A.C."/>
            <person name="Owen C."/>
            <person name="Harkess A."/>
            <person name="Leebens-Mack J."/>
            <person name="Jimenez L.E."/>
            <person name="Osbourn A."/>
            <person name="Sattely E.S."/>
        </authorList>
    </citation>
    <scope>NUCLEOTIDE SEQUENCE [LARGE SCALE GENOMIC DNA]</scope>
    <source>
        <strain evidence="2">cv. JPN11</strain>
        <tissue evidence="1">Leaf</tissue>
    </source>
</reference>
<sequence>MLGGLYPLAGIIKDQTTIECNDGGAEYVEARVNCRLSDILEQPDAFVLRSFLPVEIESIEAETGSLLFVQANFFDCGGVALGVCISHKIGDAATLSTVINSWANAAVDYPGPNSAASPLFMASSIFPPLNSRIPTMNLVRDKYVTRRYVFGSLNISAIKAQATSATVRQPTRVEAVTALIWKCMINITKSTKPFAKLSLMSHSVDLRKRVEPPLPENSIGNIVGMFFAAHSTEMETDLPALVSKLRKAKWEFNKNALEIINVEKKTWLKMCGIENLAEREDIDYCTYTSWCRFPFYEADFGWGKPIWATLPNTMLKNLVVLLDSRDGGGIEALVTLSKEDMGLFEREEELFEFAAVNPSVLNGHWSP</sequence>
<accession>A0ACC1XFA7</accession>
<gene>
    <name evidence="1" type="ORF">OWV82_016319</name>
</gene>
<evidence type="ECO:0000313" key="2">
    <source>
        <dbReference type="Proteomes" id="UP001164539"/>
    </source>
</evidence>
<dbReference type="Proteomes" id="UP001164539">
    <property type="component" value="Chromosome 9"/>
</dbReference>
<comment type="caution">
    <text evidence="1">The sequence shown here is derived from an EMBL/GenBank/DDBJ whole genome shotgun (WGS) entry which is preliminary data.</text>
</comment>
<dbReference type="EMBL" id="CM051402">
    <property type="protein sequence ID" value="KAJ4710092.1"/>
    <property type="molecule type" value="Genomic_DNA"/>
</dbReference>